<dbReference type="AlphaFoldDB" id="A0A2A8CVF6"/>
<dbReference type="PANTHER" id="PTHR43135:SF3">
    <property type="entry name" value="ALPHA-D-RIBOSE 1-METHYLPHOSPHONATE 5-TRIPHOSPHATE DIPHOSPHATASE"/>
    <property type="match status" value="1"/>
</dbReference>
<proteinExistence type="predicted"/>
<dbReference type="SUPFAM" id="SSF51338">
    <property type="entry name" value="Composite domain of metallo-dependent hydrolases"/>
    <property type="match status" value="1"/>
</dbReference>
<keyword evidence="1" id="KW-0732">Signal</keyword>
<dbReference type="InterPro" id="IPR032466">
    <property type="entry name" value="Metal_Hydrolase"/>
</dbReference>
<feature type="domain" description="Amidohydrolase-related" evidence="2">
    <location>
        <begin position="75"/>
        <end position="413"/>
    </location>
</feature>
<dbReference type="InterPro" id="IPR011059">
    <property type="entry name" value="Metal-dep_hydrolase_composite"/>
</dbReference>
<name>A0A2A8CVF6_9BACT</name>
<feature type="signal peptide" evidence="1">
    <location>
        <begin position="1"/>
        <end position="23"/>
    </location>
</feature>
<dbReference type="SUPFAM" id="SSF51556">
    <property type="entry name" value="Metallo-dependent hydrolases"/>
    <property type="match status" value="1"/>
</dbReference>
<feature type="chain" id="PRO_5013219065" description="Amidohydrolase-related domain-containing protein" evidence="1">
    <location>
        <begin position="24"/>
        <end position="420"/>
    </location>
</feature>
<reference evidence="3 4" key="1">
    <citation type="submission" date="2017-10" db="EMBL/GenBank/DDBJ databases">
        <title>Draft genome of Longibacter Salinarum.</title>
        <authorList>
            <person name="Goh K.M."/>
            <person name="Shamsir M.S."/>
            <person name="Lim S.W."/>
        </authorList>
    </citation>
    <scope>NUCLEOTIDE SEQUENCE [LARGE SCALE GENOMIC DNA]</scope>
    <source>
        <strain evidence="3 4">KCTC 52045</strain>
    </source>
</reference>
<dbReference type="Proteomes" id="UP000220102">
    <property type="component" value="Unassembled WGS sequence"/>
</dbReference>
<dbReference type="EMBL" id="PDEQ01000007">
    <property type="protein sequence ID" value="PEN12672.1"/>
    <property type="molecule type" value="Genomic_DNA"/>
</dbReference>
<dbReference type="InterPro" id="IPR006680">
    <property type="entry name" value="Amidohydro-rel"/>
</dbReference>
<evidence type="ECO:0000256" key="1">
    <source>
        <dbReference type="SAM" id="SignalP"/>
    </source>
</evidence>
<dbReference type="Pfam" id="PF01979">
    <property type="entry name" value="Amidohydro_1"/>
    <property type="match status" value="1"/>
</dbReference>
<dbReference type="Gene3D" id="2.30.40.10">
    <property type="entry name" value="Urease, subunit C, domain 1"/>
    <property type="match status" value="1"/>
</dbReference>
<evidence type="ECO:0000313" key="4">
    <source>
        <dbReference type="Proteomes" id="UP000220102"/>
    </source>
</evidence>
<dbReference type="Gene3D" id="3.40.50.10910">
    <property type="entry name" value="Amidohydrolase"/>
    <property type="match status" value="1"/>
</dbReference>
<dbReference type="RefSeq" id="WP_098077166.1">
    <property type="nucleotide sequence ID" value="NZ_PDEQ01000007.1"/>
</dbReference>
<dbReference type="Gene3D" id="3.30.110.90">
    <property type="entry name" value="Amidohydrolase"/>
    <property type="match status" value="1"/>
</dbReference>
<dbReference type="InterPro" id="IPR051781">
    <property type="entry name" value="Metallo-dep_Hydrolase"/>
</dbReference>
<gene>
    <name evidence="3" type="ORF">CRI94_14255</name>
</gene>
<sequence>MRPVLSILLAGCLLWTSGGIAEAQSAADSTQIVAYTGGHVWDGSEFDERTLFVQDGRFIKESARVDTTVQLDGGYVIPPFGDAHTHMLGAGGIAIPLADSLFVSNGLFYALDLTNPYSEIQNVQSQFEGPSTIDVAYANGGITSTGSHPTAAMERIFTDTEEVTLENLQLQNDAYWFMDTIEHVDETWSDYLAQQPDVVKVYLTYTTRGLERDECWGLCPEVLEAVVDRAHDVDKRVFAHVNTEKDVQIALDAGVDAIAHLPSGNDGVRTGEEEFWLSRTTIRKAGQDSVVLTPTASLLVEGADPDTLQAEIARQRKQLRQLHEAGVRIALGADEWKKTALYEAMYLHDHDVFDNRTLLKIWAEATPRAIFPNRKIGHLAKGYEASFLVLNENPVDDFNAVTQIRLGVKQGHIITGEGSR</sequence>
<dbReference type="Gene3D" id="1.20.58.520">
    <property type="entry name" value="Amidohydrolase"/>
    <property type="match status" value="1"/>
</dbReference>
<dbReference type="OrthoDB" id="9765769at2"/>
<comment type="caution">
    <text evidence="3">The sequence shown here is derived from an EMBL/GenBank/DDBJ whole genome shotgun (WGS) entry which is preliminary data.</text>
</comment>
<evidence type="ECO:0000259" key="2">
    <source>
        <dbReference type="Pfam" id="PF01979"/>
    </source>
</evidence>
<dbReference type="GO" id="GO:0016810">
    <property type="term" value="F:hydrolase activity, acting on carbon-nitrogen (but not peptide) bonds"/>
    <property type="evidence" value="ECO:0007669"/>
    <property type="project" value="InterPro"/>
</dbReference>
<dbReference type="PANTHER" id="PTHR43135">
    <property type="entry name" value="ALPHA-D-RIBOSE 1-METHYLPHOSPHONATE 5-TRIPHOSPHATE DIPHOSPHATASE"/>
    <property type="match status" value="1"/>
</dbReference>
<organism evidence="3 4">
    <name type="scientific">Longibacter salinarum</name>
    <dbReference type="NCBI Taxonomy" id="1850348"/>
    <lineage>
        <taxon>Bacteria</taxon>
        <taxon>Pseudomonadati</taxon>
        <taxon>Rhodothermota</taxon>
        <taxon>Rhodothermia</taxon>
        <taxon>Rhodothermales</taxon>
        <taxon>Salisaetaceae</taxon>
        <taxon>Longibacter</taxon>
    </lineage>
</organism>
<keyword evidence="4" id="KW-1185">Reference proteome</keyword>
<protein>
    <recommendedName>
        <fullName evidence="2">Amidohydrolase-related domain-containing protein</fullName>
    </recommendedName>
</protein>
<evidence type="ECO:0000313" key="3">
    <source>
        <dbReference type="EMBL" id="PEN12672.1"/>
    </source>
</evidence>
<accession>A0A2A8CVF6</accession>